<evidence type="ECO:0000313" key="1">
    <source>
        <dbReference type="EMBL" id="GLB86631.1"/>
    </source>
</evidence>
<accession>A0AA37QB03</accession>
<proteinExistence type="predicted"/>
<organism evidence="1 2">
    <name type="scientific">Mycobacterium kiyosense</name>
    <dbReference type="NCBI Taxonomy" id="2871094"/>
    <lineage>
        <taxon>Bacteria</taxon>
        <taxon>Bacillati</taxon>
        <taxon>Actinomycetota</taxon>
        <taxon>Actinomycetes</taxon>
        <taxon>Mycobacteriales</taxon>
        <taxon>Mycobacteriaceae</taxon>
        <taxon>Mycobacterium</taxon>
    </lineage>
</organism>
<name>A0AA37QB03_9MYCO</name>
<dbReference type="EMBL" id="BRXE01000160">
    <property type="protein sequence ID" value="GLB86631.1"/>
    <property type="molecule type" value="Genomic_DNA"/>
</dbReference>
<reference evidence="1" key="1">
    <citation type="submission" date="2022-07" db="EMBL/GenBank/DDBJ databases">
        <title>Mycobacterium kiyosense sp. nov., scotochromogenic slow-glowing species isolated from respiratory specimens.</title>
        <authorList>
            <person name="Fukano H."/>
            <person name="Kazumi Y."/>
            <person name="Sakagami N."/>
            <person name="Ato M."/>
            <person name="Mitarai S."/>
            <person name="Hoshino Y."/>
        </authorList>
    </citation>
    <scope>NUCLEOTIDE SEQUENCE</scope>
    <source>
        <strain evidence="1">SRL2020-028</strain>
    </source>
</reference>
<gene>
    <name evidence="1" type="ORF">SRL2020028_58870</name>
</gene>
<dbReference type="Proteomes" id="UP001165663">
    <property type="component" value="Unassembled WGS sequence"/>
</dbReference>
<evidence type="ECO:0000313" key="2">
    <source>
        <dbReference type="Proteomes" id="UP001165663"/>
    </source>
</evidence>
<sequence length="297" mass="31443">MGGRAAAGVSRDDSASDVELAKMAVAELAGASCVVDAGLDWAVAVGHNGSGGTTLWVATNDGACYIPPGVFLRNGMAVAAGFDEDFDARWLGWSNPAEKAVRAARTYGDKVGAVATTWAWPSEFLEDPDEGVRQVAIGVPHAGPDGPASELRRTRMHRLQTVSPGLYADLKALDEAAVRGYCRELVRRVVFGGGPELSPVAQAVAHALGAGGWPKADEWSALSAEYDAERLMMAAQRPGLNGLEDPAQVVSYHNCFVNCRRLEMLLCWKRSDPLMAADVVYAASVAGVRVPIPDYVC</sequence>
<comment type="caution">
    <text evidence="1">The sequence shown here is derived from an EMBL/GenBank/DDBJ whole genome shotgun (WGS) entry which is preliminary data.</text>
</comment>
<protein>
    <submittedName>
        <fullName evidence="1">Uncharacterized protein</fullName>
    </submittedName>
</protein>
<dbReference type="AlphaFoldDB" id="A0AA37QB03"/>